<feature type="transmembrane region" description="Helical" evidence="2">
    <location>
        <begin position="365"/>
        <end position="384"/>
    </location>
</feature>
<feature type="transmembrane region" description="Helical" evidence="2">
    <location>
        <begin position="56"/>
        <end position="77"/>
    </location>
</feature>
<evidence type="ECO:0000256" key="2">
    <source>
        <dbReference type="SAM" id="Phobius"/>
    </source>
</evidence>
<name>A0ABY8UR13_TETOB</name>
<evidence type="ECO:0008006" key="5">
    <source>
        <dbReference type="Google" id="ProtNLM"/>
    </source>
</evidence>
<keyword evidence="2" id="KW-0812">Transmembrane</keyword>
<evidence type="ECO:0000313" key="3">
    <source>
        <dbReference type="EMBL" id="WIA23770.1"/>
    </source>
</evidence>
<accession>A0ABY8UR13</accession>
<dbReference type="EMBL" id="CP126224">
    <property type="protein sequence ID" value="WIA23770.1"/>
    <property type="molecule type" value="Genomic_DNA"/>
</dbReference>
<evidence type="ECO:0000256" key="1">
    <source>
        <dbReference type="ARBA" id="ARBA00023157"/>
    </source>
</evidence>
<dbReference type="Proteomes" id="UP001244341">
    <property type="component" value="Chromosome 17b"/>
</dbReference>
<dbReference type="InterPro" id="IPR035976">
    <property type="entry name" value="Sushi/SCR/CCP_sf"/>
</dbReference>
<evidence type="ECO:0000313" key="4">
    <source>
        <dbReference type="Proteomes" id="UP001244341"/>
    </source>
</evidence>
<gene>
    <name evidence="3" type="ORF">OEZ85_013455</name>
</gene>
<sequence length="386" mass="40783">MEFDRGRAFADFIPPCQRHQEPTITYTTLRDTRSGDLACRPCGRPWKALKRQEHQMAARTAACVLFALFLFLLHATATEIEVVGGASRDLAQASAAAEPNNYHYSGGGVAAACYIWKVQPRTFNKYYCKAGLVCCPAKAHPFPKRNAGYGRYTLGVCAKTCETSPPPSSPPPSKGCRGNPTQPANGIFSCGDDKRAGDVCYATCDVNYVGIPSATCTSDLTWGPVQGACYLGVPPLEQGAPSEPAIIEFATGGSGGMGNSGGGGGMGGGGGGGKPNYKWVTLSDQASCQAACDAIPGTGWRYINGGSPGATWALCASVLDLGPPYGKQWVTGQSYWNQKECRLVDPKSKTSLAVNGSAALTKFCLTATFLFFRFFLAANLVLFLRG</sequence>
<dbReference type="SUPFAM" id="SSF57535">
    <property type="entry name" value="Complement control module/SCR domain"/>
    <property type="match status" value="1"/>
</dbReference>
<keyword evidence="4" id="KW-1185">Reference proteome</keyword>
<keyword evidence="1" id="KW-1015">Disulfide bond</keyword>
<reference evidence="3 4" key="1">
    <citation type="submission" date="2023-05" db="EMBL/GenBank/DDBJ databases">
        <title>A 100% complete, gapless, phased diploid assembly of the Scenedesmus obliquus UTEX 3031 genome.</title>
        <authorList>
            <person name="Biondi T.C."/>
            <person name="Hanschen E.R."/>
            <person name="Kwon T."/>
            <person name="Eng W."/>
            <person name="Kruse C.P.S."/>
            <person name="Koehler S.I."/>
            <person name="Kunde Y."/>
            <person name="Gleasner C.D."/>
            <person name="You Mak K.T."/>
            <person name="Polle J."/>
            <person name="Hovde B.T."/>
            <person name="Starkenburg S.R."/>
        </authorList>
    </citation>
    <scope>NUCLEOTIDE SEQUENCE [LARGE SCALE GENOMIC DNA]</scope>
    <source>
        <strain evidence="3 4">DOE0152z</strain>
    </source>
</reference>
<proteinExistence type="predicted"/>
<organism evidence="3 4">
    <name type="scientific">Tetradesmus obliquus</name>
    <name type="common">Green alga</name>
    <name type="synonym">Acutodesmus obliquus</name>
    <dbReference type="NCBI Taxonomy" id="3088"/>
    <lineage>
        <taxon>Eukaryota</taxon>
        <taxon>Viridiplantae</taxon>
        <taxon>Chlorophyta</taxon>
        <taxon>core chlorophytes</taxon>
        <taxon>Chlorophyceae</taxon>
        <taxon>CS clade</taxon>
        <taxon>Sphaeropleales</taxon>
        <taxon>Scenedesmaceae</taxon>
        <taxon>Tetradesmus</taxon>
    </lineage>
</organism>
<keyword evidence="2" id="KW-0472">Membrane</keyword>
<keyword evidence="2" id="KW-1133">Transmembrane helix</keyword>
<protein>
    <recommendedName>
        <fullName evidence="5">Chitin-binding type-2 domain-containing protein</fullName>
    </recommendedName>
</protein>